<evidence type="ECO:0000256" key="1">
    <source>
        <dbReference type="SAM" id="Coils"/>
    </source>
</evidence>
<dbReference type="AlphaFoldDB" id="A0A1X2I3A1"/>
<keyword evidence="5" id="KW-1185">Reference proteome</keyword>
<feature type="compositionally biased region" description="Low complexity" evidence="2">
    <location>
        <begin position="137"/>
        <end position="146"/>
    </location>
</feature>
<feature type="compositionally biased region" description="Polar residues" evidence="2">
    <location>
        <begin position="67"/>
        <end position="76"/>
    </location>
</feature>
<feature type="region of interest" description="Disordered" evidence="2">
    <location>
        <begin position="282"/>
        <end position="308"/>
    </location>
</feature>
<proteinExistence type="predicted"/>
<reference evidence="4 5" key="1">
    <citation type="submission" date="2016-07" db="EMBL/GenBank/DDBJ databases">
        <title>Pervasive Adenine N6-methylation of Active Genes in Fungi.</title>
        <authorList>
            <consortium name="DOE Joint Genome Institute"/>
            <person name="Mondo S.J."/>
            <person name="Dannebaum R.O."/>
            <person name="Kuo R.C."/>
            <person name="Labutti K."/>
            <person name="Haridas S."/>
            <person name="Kuo A."/>
            <person name="Salamov A."/>
            <person name="Ahrendt S.R."/>
            <person name="Lipzen A."/>
            <person name="Sullivan W."/>
            <person name="Andreopoulos W.B."/>
            <person name="Clum A."/>
            <person name="Lindquist E."/>
            <person name="Daum C."/>
            <person name="Ramamoorthy G.K."/>
            <person name="Gryganskyi A."/>
            <person name="Culley D."/>
            <person name="Magnuson J.K."/>
            <person name="James T.Y."/>
            <person name="O'Malley M.A."/>
            <person name="Stajich J.E."/>
            <person name="Spatafora J.W."/>
            <person name="Visel A."/>
            <person name="Grigoriev I.V."/>
        </authorList>
    </citation>
    <scope>NUCLEOTIDE SEQUENCE [LARGE SCALE GENOMIC DNA]</scope>
    <source>
        <strain evidence="4 5">NRRL 1336</strain>
    </source>
</reference>
<feature type="compositionally biased region" description="Polar residues" evidence="2">
    <location>
        <begin position="113"/>
        <end position="130"/>
    </location>
</feature>
<comment type="caution">
    <text evidence="4">The sequence shown here is derived from an EMBL/GenBank/DDBJ whole genome shotgun (WGS) entry which is preliminary data.</text>
</comment>
<feature type="region of interest" description="Disordered" evidence="2">
    <location>
        <begin position="62"/>
        <end position="187"/>
    </location>
</feature>
<evidence type="ECO:0000313" key="4">
    <source>
        <dbReference type="EMBL" id="ORZ08308.1"/>
    </source>
</evidence>
<dbReference type="InterPro" id="IPR027012">
    <property type="entry name" value="Enkurin_dom"/>
</dbReference>
<sequence>MSPTVHPPQSNQKFWPLKKLALGKSSQSNSDRQNAAVVTGGETKVKDAKGAAAITLVTLSKQREDTTTASSISQQRLQEKKGTSAINDVVPRNQDRQATIMPGSLQLKRRQRNSSSQNDTTSYTFSSGNNRNKESRQQSYSVQQQYPDDHLELPSHPPSLASFTPATTTEASQNTSPIFSGSVSTHDPPVTSINSDVGINHQANMPIKLKSRPRNKLLRPTSCTSLRQTAFYQMHHSPSPKQKNLSLIYDPTVSSDQLQQYQYHQNTINRSNTFNHVPQSYSHYRRSSESTLDDTLLTPNSENSDGIDDGINLRYYMDKDYYYYDDDEDDDDQTLFSNSVLSMDSIKPPPSPPPRRLSKRPMSLICQRLPDSHYMMEPSTFYRHQHSSHCSHHFDRHHYQQHSGVASMDLCIPYTDTYGYHRIPNTGDAASIPVSPVSTGSGPTADLPRPPHHSSRPSIDSDSVCFNNEKIVKSHHPQTKSQKSRQSTSQRYHLSMDLLKQELESERAVVYALQRQKDAYNKDITYLCQNVDVLAKEEKEWKTKFHQEKAENERCQNDLSVTIERFNEALERIKQLTNEKERLQLDLEHANHQLCSEKKSIPTSTCITDTSNSQQPHQDQQIKLIQTTIEQLLQLNLFGRTRCTITTTGSVEEKKRDENGRTMTRTNNTLSSISGQQHQRQPSATTHKSRFTSTKQNTSTSVNDNNTSSSPGTTSCTDSVPRNTVSSTNLDNQLQRLLQEKELLQAEYSKIPVSGGSPIYRRRREDVEARLDEVDSKMRKIRLKIRCRHKRLVV</sequence>
<feature type="compositionally biased region" description="Polar residues" evidence="2">
    <location>
        <begin position="711"/>
        <end position="730"/>
    </location>
</feature>
<feature type="compositionally biased region" description="Low complexity" evidence="2">
    <location>
        <begin position="697"/>
        <end position="710"/>
    </location>
</feature>
<dbReference type="Proteomes" id="UP000193560">
    <property type="component" value="Unassembled WGS sequence"/>
</dbReference>
<keyword evidence="1" id="KW-0175">Coiled coil</keyword>
<feature type="compositionally biased region" description="Low complexity" evidence="2">
    <location>
        <begin position="479"/>
        <end position="491"/>
    </location>
</feature>
<feature type="coiled-coil region" evidence="1">
    <location>
        <begin position="559"/>
        <end position="593"/>
    </location>
</feature>
<accession>A0A1X2I3A1</accession>
<feature type="compositionally biased region" description="Polar residues" evidence="2">
    <location>
        <begin position="24"/>
        <end position="33"/>
    </location>
</feature>
<organism evidence="4 5">
    <name type="scientific">Absidia repens</name>
    <dbReference type="NCBI Taxonomy" id="90262"/>
    <lineage>
        <taxon>Eukaryota</taxon>
        <taxon>Fungi</taxon>
        <taxon>Fungi incertae sedis</taxon>
        <taxon>Mucoromycota</taxon>
        <taxon>Mucoromycotina</taxon>
        <taxon>Mucoromycetes</taxon>
        <taxon>Mucorales</taxon>
        <taxon>Cunninghamellaceae</taxon>
        <taxon>Absidia</taxon>
    </lineage>
</organism>
<feature type="region of interest" description="Disordered" evidence="2">
    <location>
        <begin position="472"/>
        <end position="491"/>
    </location>
</feature>
<feature type="compositionally biased region" description="Polar residues" evidence="2">
    <location>
        <begin position="661"/>
        <end position="696"/>
    </location>
</feature>
<feature type="region of interest" description="Disordered" evidence="2">
    <location>
        <begin position="339"/>
        <end position="360"/>
    </location>
</feature>
<feature type="compositionally biased region" description="Basic and acidic residues" evidence="2">
    <location>
        <begin position="651"/>
        <end position="660"/>
    </location>
</feature>
<evidence type="ECO:0000259" key="3">
    <source>
        <dbReference type="Pfam" id="PF13864"/>
    </source>
</evidence>
<evidence type="ECO:0000313" key="5">
    <source>
        <dbReference type="Proteomes" id="UP000193560"/>
    </source>
</evidence>
<feature type="region of interest" description="Disordered" evidence="2">
    <location>
        <begin position="427"/>
        <end position="461"/>
    </location>
</feature>
<protein>
    <recommendedName>
        <fullName evidence="3">Enkurin domain-containing protein</fullName>
    </recommendedName>
</protein>
<feature type="domain" description="Enkurin" evidence="3">
    <location>
        <begin position="717"/>
        <end position="781"/>
    </location>
</feature>
<dbReference type="Pfam" id="PF13864">
    <property type="entry name" value="Enkurin"/>
    <property type="match status" value="1"/>
</dbReference>
<name>A0A1X2I3A1_9FUNG</name>
<feature type="compositionally biased region" description="Polar residues" evidence="2">
    <location>
        <begin position="161"/>
        <end position="187"/>
    </location>
</feature>
<evidence type="ECO:0000256" key="2">
    <source>
        <dbReference type="SAM" id="MobiDB-lite"/>
    </source>
</evidence>
<feature type="region of interest" description="Disordered" evidence="2">
    <location>
        <begin position="22"/>
        <end position="47"/>
    </location>
</feature>
<feature type="region of interest" description="Disordered" evidence="2">
    <location>
        <begin position="649"/>
        <end position="730"/>
    </location>
</feature>
<dbReference type="EMBL" id="MCGE01000031">
    <property type="protein sequence ID" value="ORZ08308.1"/>
    <property type="molecule type" value="Genomic_DNA"/>
</dbReference>
<dbReference type="OrthoDB" id="5600564at2759"/>
<gene>
    <name evidence="4" type="ORF">BCR42DRAFT_471783</name>
</gene>